<dbReference type="eggNOG" id="COG3325">
    <property type="taxonomic scope" value="Bacteria"/>
</dbReference>
<dbReference type="InterPro" id="IPR000421">
    <property type="entry name" value="FA58C"/>
</dbReference>
<dbReference type="KEGG" id="dpd:Deipe_1520"/>
<dbReference type="HOGENOM" id="CLU_020401_0_0_0"/>
<evidence type="ECO:0000313" key="4">
    <source>
        <dbReference type="EMBL" id="AFZ67061.1"/>
    </source>
</evidence>
<dbReference type="eggNOG" id="COG1409">
    <property type="taxonomic scope" value="Bacteria"/>
</dbReference>
<keyword evidence="5" id="KW-1185">Reference proteome</keyword>
<name>K9ZZN1_DEIPD</name>
<dbReference type="OrthoDB" id="3333873at2"/>
<organism evidence="4 5">
    <name type="scientific">Deinococcus peraridilitoris (strain DSM 19664 / LMG 22246 / CIP 109416 / KR-200)</name>
    <dbReference type="NCBI Taxonomy" id="937777"/>
    <lineage>
        <taxon>Bacteria</taxon>
        <taxon>Thermotogati</taxon>
        <taxon>Deinococcota</taxon>
        <taxon>Deinococci</taxon>
        <taxon>Deinococcales</taxon>
        <taxon>Deinococcaceae</taxon>
        <taxon>Deinococcus</taxon>
    </lineage>
</organism>
<feature type="region of interest" description="Disordered" evidence="1">
    <location>
        <begin position="804"/>
        <end position="823"/>
    </location>
</feature>
<reference evidence="5" key="1">
    <citation type="submission" date="2012-03" db="EMBL/GenBank/DDBJ databases">
        <title>Complete sequence of chromosome of Deinococcus peraridilitoris DSM 19664.</title>
        <authorList>
            <person name="Lucas S."/>
            <person name="Copeland A."/>
            <person name="Lapidus A."/>
            <person name="Glavina del Rio T."/>
            <person name="Dalin E."/>
            <person name="Tice H."/>
            <person name="Bruce D."/>
            <person name="Goodwin L."/>
            <person name="Pitluck S."/>
            <person name="Peters L."/>
            <person name="Mikhailova N."/>
            <person name="Lu M."/>
            <person name="Kyrpides N."/>
            <person name="Mavromatis K."/>
            <person name="Ivanova N."/>
            <person name="Brettin T."/>
            <person name="Detter J.C."/>
            <person name="Han C."/>
            <person name="Larimer F."/>
            <person name="Land M."/>
            <person name="Hauser L."/>
            <person name="Markowitz V."/>
            <person name="Cheng J.-F."/>
            <person name="Hugenholtz P."/>
            <person name="Woyke T."/>
            <person name="Wu D."/>
            <person name="Pukall R."/>
            <person name="Steenblock K."/>
            <person name="Brambilla E."/>
            <person name="Klenk H.-P."/>
            <person name="Eisen J.A."/>
        </authorList>
    </citation>
    <scope>NUCLEOTIDE SEQUENCE [LARGE SCALE GENOMIC DNA]</scope>
    <source>
        <strain evidence="5">DSM 19664 / LMG 22246 / CIP 109416 / KR-200</strain>
    </source>
</reference>
<feature type="signal peptide" evidence="2">
    <location>
        <begin position="1"/>
        <end position="29"/>
    </location>
</feature>
<accession>K9ZZN1</accession>
<feature type="compositionally biased region" description="Polar residues" evidence="1">
    <location>
        <begin position="516"/>
        <end position="527"/>
    </location>
</feature>
<sequence length="823" mass="87058">MKRFFSQAGFRLTWHLTLGAALLAGAALAVDPIPLEAPGILRPTFGFPAGNMTDNNESTVWYARGLPQEVVMDTKAVRPLDGIWLGLWGALGRTYTFDVEVSSDRSSWTKVLRNIESTASEQLTRYTFARTDARYVRIIIHKLVDPNKGPALIGIREVKLFTASGTNLQTGDVLAPVVSLAAASTSITTSSTTRLTATATDNIGVQKVEFYRDGSLVHTENFAPYEHDASFTSSTQNGSYSYTARAYDAAGNSTLSAAVALTVNIATTEDTNQVSLANAGGTTQRYYVDASAGSDSNDGRTPSTAWRTLTPVNNADLNAGDGVYLRRGYAYAGPLTLASGDSGSTSSNVVIGAYGAPTTGPVRLGPVIAGNNPVIENRALGSANEATVNSAASDVTFDNVSARIADSGRPGAWQMPSNYVPSGYTYIRSCQNPTGWKTGFTLTGARNTLQYVEASRATAGVYMAGGGYHRLLHSYVHHNDLASTNTPALYENVDRDGDGNVYDSLYGGYNPDGDVNFNNKSNSPSTSKYDDDSGGFGVNPRSNNNEVGWSLFAENNVPCSEDYGQEGADIEIFSSSYGYYHHNISINSGTFVEMGGTSVHNVMAYNAFAPISGLATGSGEFLVMRGYKGGSSFGGQAGAKAFNNVAYGTQVGVSCSDTCEDDVLEFRNNILIGWHTARLNDGYGCRIYTRTAPCGGKGQKSEFWADVTPATSHNLVGRLSLDSSGNIITTGTGLTGNTTNLSGTGDSRLSNADMASLFVDPLNFNFNLKSTAAKALNNGSSVPLSFSRVINSSGGTETVTIAQDLAGNPVPAGTVDRGPYERP</sequence>
<protein>
    <submittedName>
        <fullName evidence="4">F5/8 type C domain-containing protein</fullName>
    </submittedName>
</protein>
<dbReference type="PROSITE" id="PS50022">
    <property type="entry name" value="FA58C_3"/>
    <property type="match status" value="1"/>
</dbReference>
<dbReference type="RefSeq" id="WP_015235369.1">
    <property type="nucleotide sequence ID" value="NC_019793.1"/>
</dbReference>
<dbReference type="Gene3D" id="2.60.40.10">
    <property type="entry name" value="Immunoglobulins"/>
    <property type="match status" value="1"/>
</dbReference>
<gene>
    <name evidence="4" type="ordered locus">Deipe_1520</name>
</gene>
<dbReference type="InterPro" id="IPR013783">
    <property type="entry name" value="Ig-like_fold"/>
</dbReference>
<evidence type="ECO:0000256" key="2">
    <source>
        <dbReference type="SAM" id="SignalP"/>
    </source>
</evidence>
<dbReference type="STRING" id="937777.Deipe_1520"/>
<keyword evidence="2" id="KW-0732">Signal</keyword>
<dbReference type="Pfam" id="PF17957">
    <property type="entry name" value="Big_7"/>
    <property type="match status" value="1"/>
</dbReference>
<evidence type="ECO:0000313" key="5">
    <source>
        <dbReference type="Proteomes" id="UP000010467"/>
    </source>
</evidence>
<proteinExistence type="predicted"/>
<dbReference type="Proteomes" id="UP000010467">
    <property type="component" value="Chromosome"/>
</dbReference>
<dbReference type="InterPro" id="IPR008979">
    <property type="entry name" value="Galactose-bd-like_sf"/>
</dbReference>
<dbReference type="PATRIC" id="fig|937777.3.peg.1523"/>
<dbReference type="SUPFAM" id="SSF49785">
    <property type="entry name" value="Galactose-binding domain-like"/>
    <property type="match status" value="1"/>
</dbReference>
<evidence type="ECO:0000256" key="1">
    <source>
        <dbReference type="SAM" id="MobiDB-lite"/>
    </source>
</evidence>
<feature type="chain" id="PRO_5003939038" evidence="2">
    <location>
        <begin position="30"/>
        <end position="823"/>
    </location>
</feature>
<feature type="domain" description="F5/8 type C" evidence="3">
    <location>
        <begin position="18"/>
        <end position="138"/>
    </location>
</feature>
<evidence type="ECO:0000259" key="3">
    <source>
        <dbReference type="PROSITE" id="PS50022"/>
    </source>
</evidence>
<dbReference type="Pfam" id="PF00754">
    <property type="entry name" value="F5_F8_type_C"/>
    <property type="match status" value="1"/>
</dbReference>
<dbReference type="EMBL" id="CP003382">
    <property type="protein sequence ID" value="AFZ67061.1"/>
    <property type="molecule type" value="Genomic_DNA"/>
</dbReference>
<feature type="region of interest" description="Disordered" evidence="1">
    <location>
        <begin position="513"/>
        <end position="540"/>
    </location>
</feature>
<dbReference type="AlphaFoldDB" id="K9ZZN1"/>
<dbReference type="Gene3D" id="2.60.120.260">
    <property type="entry name" value="Galactose-binding domain-like"/>
    <property type="match status" value="1"/>
</dbReference>